<organism evidence="14 15">
    <name type="scientific">Andalucia godoyi</name>
    <name type="common">Flagellate</name>
    <dbReference type="NCBI Taxonomy" id="505711"/>
    <lineage>
        <taxon>Eukaryota</taxon>
        <taxon>Discoba</taxon>
        <taxon>Jakobida</taxon>
        <taxon>Andalucina</taxon>
        <taxon>Andaluciidae</taxon>
        <taxon>Andalucia</taxon>
    </lineage>
</organism>
<dbReference type="PRINTS" id="PR00985">
    <property type="entry name" value="TRNASYNTHLEU"/>
</dbReference>
<name>A0A8K0AIF6_ANDGO</name>
<feature type="domain" description="Methionyl/Valyl/Leucyl/Isoleucyl-tRNA synthetase anticodon-binding" evidence="12">
    <location>
        <begin position="568"/>
        <end position="683"/>
    </location>
</feature>
<dbReference type="Gene3D" id="3.40.50.620">
    <property type="entry name" value="HUPs"/>
    <property type="match status" value="2"/>
</dbReference>
<evidence type="ECO:0000256" key="6">
    <source>
        <dbReference type="ARBA" id="ARBA00022917"/>
    </source>
</evidence>
<evidence type="ECO:0000259" key="12">
    <source>
        <dbReference type="Pfam" id="PF08264"/>
    </source>
</evidence>
<dbReference type="PANTHER" id="PTHR43740">
    <property type="entry name" value="LEUCYL-TRNA SYNTHETASE"/>
    <property type="match status" value="1"/>
</dbReference>
<dbReference type="InterPro" id="IPR002302">
    <property type="entry name" value="Leu-tRNA-ligase"/>
</dbReference>
<evidence type="ECO:0000256" key="3">
    <source>
        <dbReference type="ARBA" id="ARBA00022598"/>
    </source>
</evidence>
<sequence length="721" mass="81163">MFPYPSGNLHMGHVRVYTISDAIARFRAMSGAKVFHPMGWDAFGLPAENAAILNNEDPAAWTYSNIAQMQAQLKGLGLSFCYDTFATCDESYYAQTQRVFSEMFNRGLAYQADGLVNWDPIDKTVLANEQVDAEGRSWRSGAIVEKRFLKQWYLKITDYAEDLLRGLDSVDWPNEVKIAQRKWIGKSEGHHVTFPLSSPLRELGTQDLSIFTTRIDTLKFVDFLAVSPDHEIAKSLGISLSSENSEPGKFTGIYASCGKKKIPVYVANYVIGEYGKGAIMGVPKFDERDAGFSKLMRIPSLEEGLIDVKIVAETNYKLRDWLISRQRYWGCPIPVVHCSQCGPVLVADGHLPVRLPTSITNGPLSQDVDWSQVSCPCCKSAKCVRESDTMDTFVDSSFYWHRYLDPQNSNAICDKSLQDKLLPVDLYVGGQEHAVLHLLYARFIHKVVTGDRQAEPFSKLLTQGMVLGKTRKTVASQRYLKPGEKSSEDIVEVYEKMSKSKFNGVAPGDLLHVHGADVLRLYVLFKAPPHLSLEWDENDIVGVKRFISRAWNIFQEAKNLPLIPKRLEDETSQTIKDMAIVFEKNYNLNTGVSNLMKLVNHLQKQQSEGKNCRRDVHALCKMLLPFAPFLSHEGASVLGISQQELVEWPTADALSEKSSASYVLQINGKTRGSFLVSHGQKVEDIALENLSERMKQQKIQHFKVKRIIQPETARIVNIVLE</sequence>
<dbReference type="InterPro" id="IPR025709">
    <property type="entry name" value="Leu_tRNA-synth_edit"/>
</dbReference>
<dbReference type="AlphaFoldDB" id="A0A8K0AIF6"/>
<evidence type="ECO:0000256" key="4">
    <source>
        <dbReference type="ARBA" id="ARBA00022741"/>
    </source>
</evidence>
<dbReference type="InterPro" id="IPR001412">
    <property type="entry name" value="aa-tRNA-synth_I_CS"/>
</dbReference>
<evidence type="ECO:0000256" key="9">
    <source>
        <dbReference type="ARBA" id="ARBA00047469"/>
    </source>
</evidence>
<dbReference type="GO" id="GO:0032543">
    <property type="term" value="P:mitochondrial translation"/>
    <property type="evidence" value="ECO:0007669"/>
    <property type="project" value="TreeGrafter"/>
</dbReference>
<dbReference type="PANTHER" id="PTHR43740:SF2">
    <property type="entry name" value="LEUCINE--TRNA LIGASE, MITOCHONDRIAL"/>
    <property type="match status" value="1"/>
</dbReference>
<dbReference type="EC" id="6.1.1.4" evidence="2"/>
<dbReference type="Gene3D" id="3.90.740.10">
    <property type="entry name" value="Valyl/Leucyl/Isoleucyl-tRNA synthetase, editing domain"/>
    <property type="match status" value="1"/>
</dbReference>
<keyword evidence="6 10" id="KW-0648">Protein biosynthesis</keyword>
<dbReference type="GO" id="GO:0005739">
    <property type="term" value="C:mitochondrion"/>
    <property type="evidence" value="ECO:0007669"/>
    <property type="project" value="TreeGrafter"/>
</dbReference>
<dbReference type="EMBL" id="VRVR01000006">
    <property type="protein sequence ID" value="KAF0852996.1"/>
    <property type="molecule type" value="Genomic_DNA"/>
</dbReference>
<evidence type="ECO:0000256" key="8">
    <source>
        <dbReference type="ARBA" id="ARBA00030520"/>
    </source>
</evidence>
<keyword evidence="4 10" id="KW-0547">Nucleotide-binding</keyword>
<dbReference type="PROSITE" id="PS00178">
    <property type="entry name" value="AA_TRNA_LIGASE_I"/>
    <property type="match status" value="1"/>
</dbReference>
<evidence type="ECO:0000313" key="15">
    <source>
        <dbReference type="Proteomes" id="UP000799049"/>
    </source>
</evidence>
<feature type="domain" description="Aminoacyl-tRNA synthetase class Ia" evidence="11">
    <location>
        <begin position="318"/>
        <end position="469"/>
    </location>
</feature>
<dbReference type="SUPFAM" id="SSF47323">
    <property type="entry name" value="Anticodon-binding domain of a subclass of class I aminoacyl-tRNA synthetases"/>
    <property type="match status" value="1"/>
</dbReference>
<dbReference type="Proteomes" id="UP000799049">
    <property type="component" value="Unassembled WGS sequence"/>
</dbReference>
<dbReference type="InterPro" id="IPR014729">
    <property type="entry name" value="Rossmann-like_a/b/a_fold"/>
</dbReference>
<evidence type="ECO:0000256" key="2">
    <source>
        <dbReference type="ARBA" id="ARBA00013164"/>
    </source>
</evidence>
<feature type="domain" description="Leucyl-tRNA synthetase editing" evidence="13">
    <location>
        <begin position="181"/>
        <end position="236"/>
    </location>
</feature>
<dbReference type="FunFam" id="1.10.730.10:FF:000002">
    <property type="entry name" value="Leucine--tRNA ligase"/>
    <property type="match status" value="1"/>
</dbReference>
<keyword evidence="7 10" id="KW-0030">Aminoacyl-tRNA synthetase</keyword>
<dbReference type="Pfam" id="PF00133">
    <property type="entry name" value="tRNA-synt_1"/>
    <property type="match status" value="2"/>
</dbReference>
<keyword evidence="15" id="KW-1185">Reference proteome</keyword>
<dbReference type="InterPro" id="IPR009008">
    <property type="entry name" value="Val/Leu/Ile-tRNA-synth_edit"/>
</dbReference>
<dbReference type="CDD" id="cd00812">
    <property type="entry name" value="LeuRS_core"/>
    <property type="match status" value="1"/>
</dbReference>
<proteinExistence type="inferred from homology"/>
<dbReference type="InterPro" id="IPR013155">
    <property type="entry name" value="M/V/L/I-tRNA-synth_anticd-bd"/>
</dbReference>
<dbReference type="Gene3D" id="1.10.730.10">
    <property type="entry name" value="Isoleucyl-tRNA Synthetase, Domain 1"/>
    <property type="match status" value="1"/>
</dbReference>
<dbReference type="SUPFAM" id="SSF52374">
    <property type="entry name" value="Nucleotidylyl transferase"/>
    <property type="match status" value="1"/>
</dbReference>
<reference evidence="14" key="1">
    <citation type="submission" date="2019-09" db="EMBL/GenBank/DDBJ databases">
        <title>The Mitochondrial Proteome of the Jakobid, Andalucia godoyi, a Protist With the Most Gene-Rich and Bacteria-Like Mitochondrial Genome.</title>
        <authorList>
            <person name="Gray M.W."/>
            <person name="Burger G."/>
            <person name="Derelle R."/>
            <person name="Klimes V."/>
            <person name="Leger M."/>
            <person name="Sarrasin M."/>
            <person name="Vlcek C."/>
            <person name="Roger A.J."/>
            <person name="Elias M."/>
            <person name="Lang B.F."/>
        </authorList>
    </citation>
    <scope>NUCLEOTIDE SEQUENCE</scope>
    <source>
        <strain evidence="14">And28</strain>
    </source>
</reference>
<dbReference type="GO" id="GO:0006429">
    <property type="term" value="P:leucyl-tRNA aminoacylation"/>
    <property type="evidence" value="ECO:0007669"/>
    <property type="project" value="InterPro"/>
</dbReference>
<keyword evidence="5 10" id="KW-0067">ATP-binding</keyword>
<dbReference type="InterPro" id="IPR002300">
    <property type="entry name" value="aa-tRNA-synth_Ia"/>
</dbReference>
<dbReference type="GO" id="GO:0002161">
    <property type="term" value="F:aminoacyl-tRNA deacylase activity"/>
    <property type="evidence" value="ECO:0007669"/>
    <property type="project" value="InterPro"/>
</dbReference>
<keyword evidence="3 10" id="KW-0436">Ligase</keyword>
<dbReference type="InterPro" id="IPR009080">
    <property type="entry name" value="tRNAsynth_Ia_anticodon-bd"/>
</dbReference>
<evidence type="ECO:0000256" key="5">
    <source>
        <dbReference type="ARBA" id="ARBA00022840"/>
    </source>
</evidence>
<comment type="caution">
    <text evidence="14">The sequence shown here is derived from an EMBL/GenBank/DDBJ whole genome shotgun (WGS) entry which is preliminary data.</text>
</comment>
<evidence type="ECO:0000256" key="10">
    <source>
        <dbReference type="RuleBase" id="RU363035"/>
    </source>
</evidence>
<gene>
    <name evidence="14" type="ORF">ANDGO_04906</name>
</gene>
<accession>A0A8K0AIF6</accession>
<dbReference type="GO" id="GO:0004823">
    <property type="term" value="F:leucine-tRNA ligase activity"/>
    <property type="evidence" value="ECO:0007669"/>
    <property type="project" value="UniProtKB-EC"/>
</dbReference>
<evidence type="ECO:0000256" key="7">
    <source>
        <dbReference type="ARBA" id="ARBA00023146"/>
    </source>
</evidence>
<evidence type="ECO:0000313" key="14">
    <source>
        <dbReference type="EMBL" id="KAF0852996.1"/>
    </source>
</evidence>
<feature type="domain" description="Leucyl-tRNA synthetase editing" evidence="13">
    <location>
        <begin position="244"/>
        <end position="299"/>
    </location>
</feature>
<evidence type="ECO:0000259" key="13">
    <source>
        <dbReference type="Pfam" id="PF13603"/>
    </source>
</evidence>
<comment type="catalytic activity">
    <reaction evidence="9">
        <text>tRNA(Leu) + L-leucine + ATP = L-leucyl-tRNA(Leu) + AMP + diphosphate</text>
        <dbReference type="Rhea" id="RHEA:11688"/>
        <dbReference type="Rhea" id="RHEA-COMP:9613"/>
        <dbReference type="Rhea" id="RHEA-COMP:9622"/>
        <dbReference type="ChEBI" id="CHEBI:30616"/>
        <dbReference type="ChEBI" id="CHEBI:33019"/>
        <dbReference type="ChEBI" id="CHEBI:57427"/>
        <dbReference type="ChEBI" id="CHEBI:78442"/>
        <dbReference type="ChEBI" id="CHEBI:78494"/>
        <dbReference type="ChEBI" id="CHEBI:456215"/>
        <dbReference type="EC" id="6.1.1.4"/>
    </reaction>
</comment>
<dbReference type="Pfam" id="PF08264">
    <property type="entry name" value="Anticodon_1"/>
    <property type="match status" value="1"/>
</dbReference>
<feature type="domain" description="Aminoacyl-tRNA synthetase class Ia" evidence="11">
    <location>
        <begin position="3"/>
        <end position="176"/>
    </location>
</feature>
<dbReference type="SUPFAM" id="SSF50677">
    <property type="entry name" value="ValRS/IleRS/LeuRS editing domain"/>
    <property type="match status" value="1"/>
</dbReference>
<evidence type="ECO:0000259" key="11">
    <source>
        <dbReference type="Pfam" id="PF00133"/>
    </source>
</evidence>
<evidence type="ECO:0000256" key="1">
    <source>
        <dbReference type="ARBA" id="ARBA00005594"/>
    </source>
</evidence>
<dbReference type="OrthoDB" id="15954at2759"/>
<dbReference type="Pfam" id="PF13603">
    <property type="entry name" value="tRNA-synt_1_2"/>
    <property type="match status" value="2"/>
</dbReference>
<dbReference type="GO" id="GO:0005524">
    <property type="term" value="F:ATP binding"/>
    <property type="evidence" value="ECO:0007669"/>
    <property type="project" value="UniProtKB-KW"/>
</dbReference>
<comment type="similarity">
    <text evidence="1 10">Belongs to the class-I aminoacyl-tRNA synthetase family.</text>
</comment>
<protein>
    <recommendedName>
        <fullName evidence="2">leucine--tRNA ligase</fullName>
        <ecNumber evidence="2">6.1.1.4</ecNumber>
    </recommendedName>
    <alternativeName>
        <fullName evidence="8">Leucyl-tRNA synthetase</fullName>
    </alternativeName>
</protein>